<keyword evidence="2" id="KW-0812">Transmembrane</keyword>
<reference evidence="3" key="1">
    <citation type="submission" date="2015-08" db="EMBL/GenBank/DDBJ databases">
        <authorList>
            <person name="Babu N.S."/>
            <person name="Beckwith C.J."/>
            <person name="Beseler K.G."/>
            <person name="Brison A."/>
            <person name="Carone J.V."/>
            <person name="Caskin T.P."/>
            <person name="Diamond M."/>
            <person name="Durham M.E."/>
            <person name="Foxe J.M."/>
            <person name="Go M."/>
            <person name="Henderson B.A."/>
            <person name="Jones I.B."/>
            <person name="McGettigan J.A."/>
            <person name="Micheletti S.J."/>
            <person name="Nasrallah M.E."/>
            <person name="Ortiz D."/>
            <person name="Piller C.R."/>
            <person name="Privatt S.R."/>
            <person name="Schneider S.L."/>
            <person name="Sharp S."/>
            <person name="Smith T.C."/>
            <person name="Stanton J.D."/>
            <person name="Ullery H.E."/>
            <person name="Wilson R.J."/>
            <person name="Serrano M.G."/>
            <person name="Buck G."/>
            <person name="Lee V."/>
            <person name="Wang Y."/>
            <person name="Carvalho R."/>
            <person name="Voegtly L."/>
            <person name="Shi R."/>
            <person name="Duckworth R."/>
            <person name="Johnson A."/>
            <person name="Loviza R."/>
            <person name="Walstead R."/>
            <person name="Shah Z."/>
            <person name="Kiflezghi M."/>
            <person name="Wade K."/>
            <person name="Ball S.L."/>
            <person name="Bradley K.W."/>
            <person name="Asai D.J."/>
            <person name="Bowman C.A."/>
            <person name="Russell D.A."/>
            <person name="Pope W.H."/>
            <person name="Jacobs-Sera D."/>
            <person name="Hendrix R.W."/>
            <person name="Hatfull G.F."/>
        </authorList>
    </citation>
    <scope>NUCLEOTIDE SEQUENCE</scope>
</reference>
<protein>
    <recommendedName>
        <fullName evidence="4">DUF4190 domain-containing protein</fullName>
    </recommendedName>
</protein>
<keyword evidence="2" id="KW-0472">Membrane</keyword>
<feature type="compositionally biased region" description="Pro residues" evidence="1">
    <location>
        <begin position="16"/>
        <end position="35"/>
    </location>
</feature>
<feature type="transmembrane region" description="Helical" evidence="2">
    <location>
        <begin position="127"/>
        <end position="155"/>
    </location>
</feature>
<evidence type="ECO:0000256" key="2">
    <source>
        <dbReference type="SAM" id="Phobius"/>
    </source>
</evidence>
<sequence length="168" mass="17260">MTQPPVDPPHEDPWAKPTPPVEPPPAYGPPGYGPPGYGPPGYGPPGYGPPPPYGYLPPGYGYVRQNHAGATTAMWLGIVGLGCLFTGWLCCITLPGVLALPVAWGVGYSAKRAIDAEPGRYGNRGQAVGGLVMGIVGTVLAVLVVVALVVLFVVAGDVDTDPTLYGNV</sequence>
<dbReference type="EMBL" id="CZKA01000037">
    <property type="protein sequence ID" value="CUR57490.1"/>
    <property type="molecule type" value="Genomic_DNA"/>
</dbReference>
<evidence type="ECO:0008006" key="4">
    <source>
        <dbReference type="Google" id="ProtNLM"/>
    </source>
</evidence>
<proteinExistence type="predicted"/>
<gene>
    <name evidence="3" type="ORF">NOCA2420045</name>
</gene>
<evidence type="ECO:0000313" key="3">
    <source>
        <dbReference type="EMBL" id="CUR57490.1"/>
    </source>
</evidence>
<organism evidence="3">
    <name type="scientific">metagenome</name>
    <dbReference type="NCBI Taxonomy" id="256318"/>
    <lineage>
        <taxon>unclassified sequences</taxon>
        <taxon>metagenomes</taxon>
    </lineage>
</organism>
<feature type="region of interest" description="Disordered" evidence="1">
    <location>
        <begin position="1"/>
        <end position="35"/>
    </location>
</feature>
<keyword evidence="2" id="KW-1133">Transmembrane helix</keyword>
<dbReference type="AlphaFoldDB" id="A0A2P2C651"/>
<name>A0A2P2C651_9ZZZZ</name>
<evidence type="ECO:0000256" key="1">
    <source>
        <dbReference type="SAM" id="MobiDB-lite"/>
    </source>
</evidence>
<accession>A0A2P2C651</accession>
<feature type="transmembrane region" description="Helical" evidence="2">
    <location>
        <begin position="73"/>
        <end position="106"/>
    </location>
</feature>